<keyword evidence="4" id="KW-1185">Reference proteome</keyword>
<feature type="region of interest" description="Disordered" evidence="1">
    <location>
        <begin position="115"/>
        <end position="214"/>
    </location>
</feature>
<name>A0ABW3HYC4_9FLAO</name>
<evidence type="ECO:0000313" key="3">
    <source>
        <dbReference type="EMBL" id="MFD0962560.1"/>
    </source>
</evidence>
<feature type="compositionally biased region" description="Basic and acidic residues" evidence="1">
    <location>
        <begin position="150"/>
        <end position="159"/>
    </location>
</feature>
<keyword evidence="2" id="KW-0732">Signal</keyword>
<feature type="compositionally biased region" description="Basic and acidic residues" evidence="1">
    <location>
        <begin position="186"/>
        <end position="195"/>
    </location>
</feature>
<evidence type="ECO:0008006" key="5">
    <source>
        <dbReference type="Google" id="ProtNLM"/>
    </source>
</evidence>
<evidence type="ECO:0000256" key="1">
    <source>
        <dbReference type="SAM" id="MobiDB-lite"/>
    </source>
</evidence>
<feature type="compositionally biased region" description="Basic and acidic residues" evidence="1">
    <location>
        <begin position="204"/>
        <end position="214"/>
    </location>
</feature>
<evidence type="ECO:0000313" key="4">
    <source>
        <dbReference type="Proteomes" id="UP001596997"/>
    </source>
</evidence>
<accession>A0ABW3HYC4</accession>
<dbReference type="RefSeq" id="WP_377712348.1">
    <property type="nucleotide sequence ID" value="NZ_JBHTJM010000002.1"/>
</dbReference>
<feature type="compositionally biased region" description="Basic and acidic residues" evidence="1">
    <location>
        <begin position="132"/>
        <end position="141"/>
    </location>
</feature>
<feature type="compositionally biased region" description="Basic and acidic residues" evidence="1">
    <location>
        <begin position="168"/>
        <end position="177"/>
    </location>
</feature>
<evidence type="ECO:0000256" key="2">
    <source>
        <dbReference type="SAM" id="SignalP"/>
    </source>
</evidence>
<proteinExistence type="predicted"/>
<feature type="chain" id="PRO_5046833049" description="Lipoprotein" evidence="2">
    <location>
        <begin position="22"/>
        <end position="214"/>
    </location>
</feature>
<protein>
    <recommendedName>
        <fullName evidence="5">Lipoprotein</fullName>
    </recommendedName>
</protein>
<feature type="signal peptide" evidence="2">
    <location>
        <begin position="1"/>
        <end position="21"/>
    </location>
</feature>
<reference evidence="4" key="1">
    <citation type="journal article" date="2019" name="Int. J. Syst. Evol. Microbiol.">
        <title>The Global Catalogue of Microorganisms (GCM) 10K type strain sequencing project: providing services to taxonomists for standard genome sequencing and annotation.</title>
        <authorList>
            <consortium name="The Broad Institute Genomics Platform"/>
            <consortium name="The Broad Institute Genome Sequencing Center for Infectious Disease"/>
            <person name="Wu L."/>
            <person name="Ma J."/>
        </authorList>
    </citation>
    <scope>NUCLEOTIDE SEQUENCE [LARGE SCALE GENOMIC DNA]</scope>
    <source>
        <strain evidence="4">CCUG 62114</strain>
    </source>
</reference>
<dbReference type="EMBL" id="JBHTJM010000002">
    <property type="protein sequence ID" value="MFD0962560.1"/>
    <property type="molecule type" value="Genomic_DNA"/>
</dbReference>
<gene>
    <name evidence="3" type="ORF">ACFQ1O_00925</name>
</gene>
<organism evidence="3 4">
    <name type="scientific">Pseudofulvibacter geojedonensis</name>
    <dbReference type="NCBI Taxonomy" id="1123758"/>
    <lineage>
        <taxon>Bacteria</taxon>
        <taxon>Pseudomonadati</taxon>
        <taxon>Bacteroidota</taxon>
        <taxon>Flavobacteriia</taxon>
        <taxon>Flavobacteriales</taxon>
        <taxon>Flavobacteriaceae</taxon>
        <taxon>Pseudofulvibacter</taxon>
    </lineage>
</organism>
<dbReference type="Proteomes" id="UP001596997">
    <property type="component" value="Unassembled WGS sequence"/>
</dbReference>
<comment type="caution">
    <text evidence="3">The sequence shown here is derived from an EMBL/GenBank/DDBJ whole genome shotgun (WGS) entry which is preliminary data.</text>
</comment>
<sequence>MKKIVLFLTVTIFLVLSSCSIEDTNILSNNQINSELNGSFKRVVVTYKEGAVFVKKQELKNEFIIEQIIKHSDNMEMWLLKPNFDIAVVEEVIAMHSEVEKVSIDDNILIFQASREGNSTGDGKDDDESDNTEERETSGDGKDDDESDNTEERETSGDGKDDDVSDNTEERETSGDGKDDDVSDNTEERETSGDGKDDDESDNGEERDIRRWKR</sequence>
<dbReference type="PROSITE" id="PS51257">
    <property type="entry name" value="PROKAR_LIPOPROTEIN"/>
    <property type="match status" value="1"/>
</dbReference>